<dbReference type="GO" id="GO:0016853">
    <property type="term" value="F:isomerase activity"/>
    <property type="evidence" value="ECO:0007669"/>
    <property type="project" value="UniProtKB-KW"/>
</dbReference>
<evidence type="ECO:0008006" key="6">
    <source>
        <dbReference type="Google" id="ProtNLM"/>
    </source>
</evidence>
<dbReference type="Gene3D" id="3.40.50.720">
    <property type="entry name" value="NAD(P)-binding Rossmann-like Domain"/>
    <property type="match status" value="1"/>
</dbReference>
<sequence length="351" mass="38699">MVMCQLSCQFLATPLQVGKSLPTSLHLPRFLKSESFPGASTGVLRCSTETEVSESRNRMFILGMGFVGQFFAQDLKNHGWVVSGTCTSAFKKKKLEERGFNIYLFDANEPELGVLNALKYSTHLLVSIPPVVGIGDPILQHDKFLKSRIMDGDLQWLCYLSSTSVYGNCGGELVDEDYPASPASESAKLRLAAEKGWSSLGSELGLSTQIFRLGGIYGPGRSAVDTIIKQGPLTEGQRKRISRQYTSRVHVADICQALKATIQIPSVGKIYNIVDDDPAPRAQVFAFARDLIEKKWPNHIKESVFPGSARKAEKRVSNARMKKELGVTLLHPTYRSGLQSIIDNMDNPISK</sequence>
<dbReference type="PANTHER" id="PTHR43574">
    <property type="entry name" value="EPIMERASE-RELATED"/>
    <property type="match status" value="1"/>
</dbReference>
<dbReference type="CDD" id="cd05266">
    <property type="entry name" value="SDR_a4"/>
    <property type="match status" value="1"/>
</dbReference>
<comment type="caution">
    <text evidence="4">The sequence shown here is derived from an EMBL/GenBank/DDBJ whole genome shotgun (WGS) entry which is preliminary data.</text>
</comment>
<keyword evidence="3" id="KW-0413">Isomerase</keyword>
<evidence type="ECO:0000256" key="2">
    <source>
        <dbReference type="ARBA" id="ARBA00023027"/>
    </source>
</evidence>
<proteinExistence type="inferred from homology"/>
<dbReference type="InterPro" id="IPR036291">
    <property type="entry name" value="NAD(P)-bd_dom_sf"/>
</dbReference>
<comment type="similarity">
    <text evidence="1">Belongs to the NAD(P)-dependent epimerase/dehydratase family.</text>
</comment>
<gene>
    <name evidence="4" type="ORF">CK203_007995</name>
</gene>
<evidence type="ECO:0000313" key="5">
    <source>
        <dbReference type="Proteomes" id="UP000288805"/>
    </source>
</evidence>
<accession>A0A438K175</accession>
<protein>
    <recommendedName>
        <fullName evidence="6">NAD-dependent epimerase/dehydratase domain-containing protein</fullName>
    </recommendedName>
</protein>
<evidence type="ECO:0000313" key="4">
    <source>
        <dbReference type="EMBL" id="RVX14960.1"/>
    </source>
</evidence>
<name>A0A438K175_VITVI</name>
<evidence type="ECO:0000256" key="1">
    <source>
        <dbReference type="ARBA" id="ARBA00007637"/>
    </source>
</evidence>
<keyword evidence="2" id="KW-0520">NAD</keyword>
<dbReference type="Proteomes" id="UP000288805">
    <property type="component" value="Unassembled WGS sequence"/>
</dbReference>
<dbReference type="EMBL" id="QGNW01000019">
    <property type="protein sequence ID" value="RVX14960.1"/>
    <property type="molecule type" value="Genomic_DNA"/>
</dbReference>
<dbReference type="AlphaFoldDB" id="A0A438K175"/>
<dbReference type="SUPFAM" id="SSF51735">
    <property type="entry name" value="NAD(P)-binding Rossmann-fold domains"/>
    <property type="match status" value="1"/>
</dbReference>
<evidence type="ECO:0000256" key="3">
    <source>
        <dbReference type="ARBA" id="ARBA00023235"/>
    </source>
</evidence>
<reference evidence="4 5" key="1">
    <citation type="journal article" date="2018" name="PLoS Genet.">
        <title>Population sequencing reveals clonal diversity and ancestral inbreeding in the grapevine cultivar Chardonnay.</title>
        <authorList>
            <person name="Roach M.J."/>
            <person name="Johnson D.L."/>
            <person name="Bohlmann J."/>
            <person name="van Vuuren H.J."/>
            <person name="Jones S.J."/>
            <person name="Pretorius I.S."/>
            <person name="Schmidt S.A."/>
            <person name="Borneman A.R."/>
        </authorList>
    </citation>
    <scope>NUCLEOTIDE SEQUENCE [LARGE SCALE GENOMIC DNA]</scope>
    <source>
        <strain evidence="5">cv. Chardonnay</strain>
        <tissue evidence="4">Leaf</tissue>
    </source>
</reference>
<organism evidence="4 5">
    <name type="scientific">Vitis vinifera</name>
    <name type="common">Grape</name>
    <dbReference type="NCBI Taxonomy" id="29760"/>
    <lineage>
        <taxon>Eukaryota</taxon>
        <taxon>Viridiplantae</taxon>
        <taxon>Streptophyta</taxon>
        <taxon>Embryophyta</taxon>
        <taxon>Tracheophyta</taxon>
        <taxon>Spermatophyta</taxon>
        <taxon>Magnoliopsida</taxon>
        <taxon>eudicotyledons</taxon>
        <taxon>Gunneridae</taxon>
        <taxon>Pentapetalae</taxon>
        <taxon>rosids</taxon>
        <taxon>Vitales</taxon>
        <taxon>Vitaceae</taxon>
        <taxon>Viteae</taxon>
        <taxon>Vitis</taxon>
    </lineage>
</organism>